<dbReference type="PANTHER" id="PTHR40394">
    <property type="entry name" value="LIPOPROTEIN-RELATED"/>
    <property type="match status" value="1"/>
</dbReference>
<evidence type="ECO:0000313" key="7">
    <source>
        <dbReference type="EMBL" id="RIH86214.1"/>
    </source>
</evidence>
<dbReference type="Gene3D" id="1.10.760.10">
    <property type="entry name" value="Cytochrome c-like domain"/>
    <property type="match status" value="1"/>
</dbReference>
<evidence type="ECO:0000313" key="8">
    <source>
        <dbReference type="Proteomes" id="UP000265341"/>
    </source>
</evidence>
<sequence length="159" mass="16875">MWEQPKGKAFSQSEVFADGATGRTPPAGTVARGSLEPTPGYSSGLGPQGLLTQVPIPVDLARGKAVYESFCAVCHGLRGEGDGVVVQRGFPQPPSLLQERLKQSPPGYFFLAATNGFGRMMSYASRIPEADRWAAAAYIKDCLQEQGAQCPGGTRATNR</sequence>
<dbReference type="Proteomes" id="UP000265341">
    <property type="component" value="Unassembled WGS sequence"/>
</dbReference>
<dbReference type="InterPro" id="IPR009056">
    <property type="entry name" value="Cyt_c-like_dom"/>
</dbReference>
<dbReference type="Pfam" id="PF13442">
    <property type="entry name" value="Cytochrome_CBB3"/>
    <property type="match status" value="1"/>
</dbReference>
<evidence type="ECO:0000259" key="6">
    <source>
        <dbReference type="PROSITE" id="PS51007"/>
    </source>
</evidence>
<reference evidence="7 8" key="1">
    <citation type="submission" date="2018-08" db="EMBL/GenBank/DDBJ databases">
        <title>Meiothermus roseus NBRC 110900 genome sequencing project.</title>
        <authorList>
            <person name="Da Costa M.S."/>
            <person name="Albuquerque L."/>
            <person name="Raposo P."/>
            <person name="Froufe H.J.C."/>
            <person name="Barroso C.S."/>
            <person name="Egas C."/>
        </authorList>
    </citation>
    <scope>NUCLEOTIDE SEQUENCE [LARGE SCALE GENOMIC DNA]</scope>
    <source>
        <strain evidence="7 8">NBRC 110900</strain>
    </source>
</reference>
<accession>A0A399END5</accession>
<evidence type="ECO:0000256" key="4">
    <source>
        <dbReference type="PROSITE-ProRule" id="PRU00433"/>
    </source>
</evidence>
<dbReference type="PROSITE" id="PS51007">
    <property type="entry name" value="CYTC"/>
    <property type="match status" value="1"/>
</dbReference>
<dbReference type="RefSeq" id="WP_245969783.1">
    <property type="nucleotide sequence ID" value="NZ_QWLA01000032.1"/>
</dbReference>
<feature type="domain" description="Cytochrome c" evidence="6">
    <location>
        <begin position="58"/>
        <end position="143"/>
    </location>
</feature>
<dbReference type="EMBL" id="QWLA01000032">
    <property type="protein sequence ID" value="RIH86214.1"/>
    <property type="molecule type" value="Genomic_DNA"/>
</dbReference>
<evidence type="ECO:0000256" key="3">
    <source>
        <dbReference type="ARBA" id="ARBA00023004"/>
    </source>
</evidence>
<keyword evidence="2 4" id="KW-0479">Metal-binding</keyword>
<keyword evidence="8" id="KW-1185">Reference proteome</keyword>
<evidence type="ECO:0000256" key="1">
    <source>
        <dbReference type="ARBA" id="ARBA00022617"/>
    </source>
</evidence>
<dbReference type="GO" id="GO:0020037">
    <property type="term" value="F:heme binding"/>
    <property type="evidence" value="ECO:0007669"/>
    <property type="project" value="InterPro"/>
</dbReference>
<gene>
    <name evidence="7" type="ORF">Mrose_01872</name>
</gene>
<evidence type="ECO:0000256" key="2">
    <source>
        <dbReference type="ARBA" id="ARBA00022723"/>
    </source>
</evidence>
<keyword evidence="1 4" id="KW-0349">Heme</keyword>
<evidence type="ECO:0000256" key="5">
    <source>
        <dbReference type="SAM" id="MobiDB-lite"/>
    </source>
</evidence>
<dbReference type="GO" id="GO:0009055">
    <property type="term" value="F:electron transfer activity"/>
    <property type="evidence" value="ECO:0007669"/>
    <property type="project" value="InterPro"/>
</dbReference>
<protein>
    <submittedName>
        <fullName evidence="7">Cytochrome C oxidase, cbb3-type, subunit III</fullName>
    </submittedName>
</protein>
<dbReference type="SUPFAM" id="SSF46626">
    <property type="entry name" value="Cytochrome c"/>
    <property type="match status" value="1"/>
</dbReference>
<proteinExistence type="predicted"/>
<dbReference type="GO" id="GO:0046872">
    <property type="term" value="F:metal ion binding"/>
    <property type="evidence" value="ECO:0007669"/>
    <property type="project" value="UniProtKB-KW"/>
</dbReference>
<organism evidence="7 8">
    <name type="scientific">Calidithermus roseus</name>
    <dbReference type="NCBI Taxonomy" id="1644118"/>
    <lineage>
        <taxon>Bacteria</taxon>
        <taxon>Thermotogati</taxon>
        <taxon>Deinococcota</taxon>
        <taxon>Deinococci</taxon>
        <taxon>Thermales</taxon>
        <taxon>Thermaceae</taxon>
        <taxon>Calidithermus</taxon>
    </lineage>
</organism>
<keyword evidence="3 4" id="KW-0408">Iron</keyword>
<comment type="caution">
    <text evidence="7">The sequence shown here is derived from an EMBL/GenBank/DDBJ whole genome shotgun (WGS) entry which is preliminary data.</text>
</comment>
<name>A0A399END5_9DEIN</name>
<dbReference type="PANTHER" id="PTHR40394:SF2">
    <property type="entry name" value="QUINOL:CYTOCHROME C OXIDOREDUCTASE MEMBRANE PROTEIN"/>
    <property type="match status" value="1"/>
</dbReference>
<dbReference type="InterPro" id="IPR036909">
    <property type="entry name" value="Cyt_c-like_dom_sf"/>
</dbReference>
<dbReference type="AlphaFoldDB" id="A0A399END5"/>
<feature type="region of interest" description="Disordered" evidence="5">
    <location>
        <begin position="1"/>
        <end position="46"/>
    </location>
</feature>